<dbReference type="Proteomes" id="UP000514509">
    <property type="component" value="Chromosome"/>
</dbReference>
<keyword evidence="3" id="KW-1185">Reference proteome</keyword>
<dbReference type="AlphaFoldDB" id="A0A7L7LGA1"/>
<proteinExistence type="predicted"/>
<evidence type="ECO:0000259" key="1">
    <source>
        <dbReference type="Pfam" id="PF14213"/>
    </source>
</evidence>
<dbReference type="KEGG" id="add:HUW48_12670"/>
<reference evidence="2 3" key="1">
    <citation type="submission" date="2020-06" db="EMBL/GenBank/DDBJ databases">
        <authorList>
            <person name="Hwang Y.J."/>
        </authorList>
    </citation>
    <scope>NUCLEOTIDE SEQUENCE [LARGE SCALE GENOMIC DNA]</scope>
    <source>
        <strain evidence="2 3">KUDC8001</strain>
    </source>
</reference>
<evidence type="ECO:0000313" key="3">
    <source>
        <dbReference type="Proteomes" id="UP000514509"/>
    </source>
</evidence>
<dbReference type="EMBL" id="CP055153">
    <property type="protein sequence ID" value="QMU31545.1"/>
    <property type="molecule type" value="Genomic_DNA"/>
</dbReference>
<organism evidence="2 3">
    <name type="scientific">Adhaeribacter radiodurans</name>
    <dbReference type="NCBI Taxonomy" id="2745197"/>
    <lineage>
        <taxon>Bacteria</taxon>
        <taxon>Pseudomonadati</taxon>
        <taxon>Bacteroidota</taxon>
        <taxon>Cytophagia</taxon>
        <taxon>Cytophagales</taxon>
        <taxon>Hymenobacteraceae</taxon>
        <taxon>Adhaeribacter</taxon>
    </lineage>
</organism>
<dbReference type="InterPro" id="IPR025474">
    <property type="entry name" value="DUF4325"/>
</dbReference>
<dbReference type="Pfam" id="PF14213">
    <property type="entry name" value="DUF4325"/>
    <property type="match status" value="1"/>
</dbReference>
<evidence type="ECO:0000313" key="2">
    <source>
        <dbReference type="EMBL" id="QMU31545.1"/>
    </source>
</evidence>
<feature type="domain" description="DUF4325" evidence="1">
    <location>
        <begin position="26"/>
        <end position="90"/>
    </location>
</feature>
<accession>A0A7L7LGA1</accession>
<gene>
    <name evidence="2" type="ORF">HUW48_12670</name>
</gene>
<reference evidence="2 3" key="2">
    <citation type="submission" date="2020-08" db="EMBL/GenBank/DDBJ databases">
        <title>Adhaeribacter dokdonensis sp. nov., isolated from the rhizosphere of Elymus tsukushiensis, a plant native to the Dokdo Islands, Republic of Korea.</title>
        <authorList>
            <person name="Ghim S.Y."/>
        </authorList>
    </citation>
    <scope>NUCLEOTIDE SEQUENCE [LARGE SCALE GENOMIC DNA]</scope>
    <source>
        <strain evidence="2 3">KUDC8001</strain>
    </source>
</reference>
<name>A0A7L7LGA1_9BACT</name>
<protein>
    <submittedName>
        <fullName evidence="2">STAS-like domain-containing protein</fullName>
    </submittedName>
</protein>
<sequence length="144" mass="17316">MENKLKVLNVLGKYTGLRHSIISENSGEEFYHKFLNYAFYESFVKKEKLEVDLDGVRGYSPSFIDEAFGNLVFDFKLENVKKYLIIKSEDFDYWIKNIYEDTYDAWESKRIKNELPRKTEDHKPWWRIINTIPEKSVWEKKSAL</sequence>